<feature type="signal peptide" evidence="1">
    <location>
        <begin position="1"/>
        <end position="25"/>
    </location>
</feature>
<reference evidence="2" key="1">
    <citation type="submission" date="2020-01" db="EMBL/GenBank/DDBJ databases">
        <title>Insect and environment-associated Actinomycetes.</title>
        <authorList>
            <person name="Currrie C."/>
            <person name="Chevrette M."/>
            <person name="Carlson C."/>
            <person name="Stubbendieck R."/>
            <person name="Wendt-Pienkowski E."/>
        </authorList>
    </citation>
    <scope>NUCLEOTIDE SEQUENCE</scope>
    <source>
        <strain evidence="2">SID7499</strain>
    </source>
</reference>
<protein>
    <submittedName>
        <fullName evidence="2">Uncharacterized protein</fullName>
    </submittedName>
</protein>
<name>A0A6G3XJC3_9ACTN</name>
<feature type="non-terminal residue" evidence="2">
    <location>
        <position position="103"/>
    </location>
</feature>
<comment type="caution">
    <text evidence="2">The sequence shown here is derived from an EMBL/GenBank/DDBJ whole genome shotgun (WGS) entry which is preliminary data.</text>
</comment>
<sequence length="103" mass="10366">MHPRLRPAALIAAGALIAALAPVLAPVSPAAATGRPAAPASRTSTVTLVTGDRVHLERFPDGRRAVSVEPGADGPGGSYDQVEIDGDLYVLPGEAMPYLAAGA</sequence>
<dbReference type="AlphaFoldDB" id="A0A6G3XJC3"/>
<accession>A0A6G3XJC3</accession>
<keyword evidence="1" id="KW-0732">Signal</keyword>
<organism evidence="2">
    <name type="scientific">Streptomyces sp. SID7499</name>
    <dbReference type="NCBI Taxonomy" id="2706086"/>
    <lineage>
        <taxon>Bacteria</taxon>
        <taxon>Bacillati</taxon>
        <taxon>Actinomycetota</taxon>
        <taxon>Actinomycetes</taxon>
        <taxon>Kitasatosporales</taxon>
        <taxon>Streptomycetaceae</taxon>
        <taxon>Streptomyces</taxon>
    </lineage>
</organism>
<proteinExistence type="predicted"/>
<dbReference type="EMBL" id="JAAGMN010006786">
    <property type="protein sequence ID" value="NEE17630.1"/>
    <property type="molecule type" value="Genomic_DNA"/>
</dbReference>
<evidence type="ECO:0000256" key="1">
    <source>
        <dbReference type="SAM" id="SignalP"/>
    </source>
</evidence>
<evidence type="ECO:0000313" key="2">
    <source>
        <dbReference type="EMBL" id="NEE17630.1"/>
    </source>
</evidence>
<feature type="chain" id="PRO_5038379302" evidence="1">
    <location>
        <begin position="26"/>
        <end position="103"/>
    </location>
</feature>
<gene>
    <name evidence="2" type="ORF">G3M58_65610</name>
</gene>